<dbReference type="Pfam" id="PF00510">
    <property type="entry name" value="COX3"/>
    <property type="match status" value="1"/>
</dbReference>
<reference evidence="3" key="3">
    <citation type="submission" date="2015-06" db="UniProtKB">
        <authorList>
            <consortium name="EnsemblMetazoa"/>
        </authorList>
    </citation>
    <scope>IDENTIFICATION</scope>
</reference>
<dbReference type="RefSeq" id="XP_009030089.1">
    <property type="nucleotide sequence ID" value="XM_009031841.1"/>
</dbReference>
<proteinExistence type="predicted"/>
<dbReference type="KEGG" id="hro:HELRODRAFT_70062"/>
<dbReference type="GO" id="GO:0004129">
    <property type="term" value="F:cytochrome-c oxidase activity"/>
    <property type="evidence" value="ECO:0007669"/>
    <property type="project" value="InterPro"/>
</dbReference>
<dbReference type="EnsemblMetazoa" id="HelroT70062">
    <property type="protein sequence ID" value="HelroP70062"/>
    <property type="gene ID" value="HelroG70062"/>
</dbReference>
<evidence type="ECO:0000259" key="1">
    <source>
        <dbReference type="Pfam" id="PF00510"/>
    </source>
</evidence>
<organism evidence="3 4">
    <name type="scientific">Helobdella robusta</name>
    <name type="common">Californian leech</name>
    <dbReference type="NCBI Taxonomy" id="6412"/>
    <lineage>
        <taxon>Eukaryota</taxon>
        <taxon>Metazoa</taxon>
        <taxon>Spiralia</taxon>
        <taxon>Lophotrochozoa</taxon>
        <taxon>Annelida</taxon>
        <taxon>Clitellata</taxon>
        <taxon>Hirudinea</taxon>
        <taxon>Rhynchobdellida</taxon>
        <taxon>Glossiphoniidae</taxon>
        <taxon>Helobdella</taxon>
    </lineage>
</organism>
<accession>T1G020</accession>
<dbReference type="EMBL" id="AMQM01002045">
    <property type="status" value="NOT_ANNOTATED_CDS"/>
    <property type="molecule type" value="Genomic_DNA"/>
</dbReference>
<keyword evidence="4" id="KW-1185">Reference proteome</keyword>
<protein>
    <recommendedName>
        <fullName evidence="1">Heme-copper oxidase subunit III family profile domain-containing protein</fullName>
    </recommendedName>
</protein>
<feature type="domain" description="Heme-copper oxidase subunit III family profile" evidence="1">
    <location>
        <begin position="1"/>
        <end position="30"/>
    </location>
</feature>
<dbReference type="HOGENOM" id="CLU_3038334_0_0_1"/>
<dbReference type="InParanoid" id="T1G020"/>
<reference evidence="2 4" key="2">
    <citation type="journal article" date="2013" name="Nature">
        <title>Insights into bilaterian evolution from three spiralian genomes.</title>
        <authorList>
            <person name="Simakov O."/>
            <person name="Marletaz F."/>
            <person name="Cho S.J."/>
            <person name="Edsinger-Gonzales E."/>
            <person name="Havlak P."/>
            <person name="Hellsten U."/>
            <person name="Kuo D.H."/>
            <person name="Larsson T."/>
            <person name="Lv J."/>
            <person name="Arendt D."/>
            <person name="Savage R."/>
            <person name="Osoegawa K."/>
            <person name="de Jong P."/>
            <person name="Grimwood J."/>
            <person name="Chapman J.A."/>
            <person name="Shapiro H."/>
            <person name="Aerts A."/>
            <person name="Otillar R.P."/>
            <person name="Terry A.Y."/>
            <person name="Boore J.L."/>
            <person name="Grigoriev I.V."/>
            <person name="Lindberg D.R."/>
            <person name="Seaver E.C."/>
            <person name="Weisblat D.A."/>
            <person name="Putnam N.H."/>
            <person name="Rokhsar D.S."/>
        </authorList>
    </citation>
    <scope>NUCLEOTIDE SEQUENCE</scope>
</reference>
<dbReference type="Proteomes" id="UP000015101">
    <property type="component" value="Unassembled WGS sequence"/>
</dbReference>
<dbReference type="EMBL" id="KB097700">
    <property type="protein sequence ID" value="ESN91379.1"/>
    <property type="molecule type" value="Genomic_DNA"/>
</dbReference>
<dbReference type="CTD" id="20214418"/>
<dbReference type="GeneID" id="20214418"/>
<evidence type="ECO:0000313" key="2">
    <source>
        <dbReference type="EMBL" id="ESN91379.1"/>
    </source>
</evidence>
<name>T1G020_HELRO</name>
<evidence type="ECO:0000313" key="4">
    <source>
        <dbReference type="Proteomes" id="UP000015101"/>
    </source>
</evidence>
<sequence>RDVTREATLIGNHTSYVVNGLRIGMLLFICNPSQPNYKLHFDLTCDLIKISGILS</sequence>
<dbReference type="AlphaFoldDB" id="T1G020"/>
<dbReference type="InterPro" id="IPR000298">
    <property type="entry name" value="Cyt_c_oxidase-like_su3"/>
</dbReference>
<gene>
    <name evidence="3" type="primary">20214418</name>
    <name evidence="2" type="ORF">HELRODRAFT_70062</name>
</gene>
<evidence type="ECO:0000313" key="3">
    <source>
        <dbReference type="EnsemblMetazoa" id="HelroP70062"/>
    </source>
</evidence>
<reference evidence="4" key="1">
    <citation type="submission" date="2012-12" db="EMBL/GenBank/DDBJ databases">
        <authorList>
            <person name="Hellsten U."/>
            <person name="Grimwood J."/>
            <person name="Chapman J.A."/>
            <person name="Shapiro H."/>
            <person name="Aerts A."/>
            <person name="Otillar R.P."/>
            <person name="Terry A.Y."/>
            <person name="Boore J.L."/>
            <person name="Simakov O."/>
            <person name="Marletaz F."/>
            <person name="Cho S.-J."/>
            <person name="Edsinger-Gonzales E."/>
            <person name="Havlak P."/>
            <person name="Kuo D.-H."/>
            <person name="Larsson T."/>
            <person name="Lv J."/>
            <person name="Arendt D."/>
            <person name="Savage R."/>
            <person name="Osoegawa K."/>
            <person name="de Jong P."/>
            <person name="Lindberg D.R."/>
            <person name="Seaver E.C."/>
            <person name="Weisblat D.A."/>
            <person name="Putnam N.H."/>
            <person name="Grigoriev I.V."/>
            <person name="Rokhsar D.S."/>
        </authorList>
    </citation>
    <scope>NUCLEOTIDE SEQUENCE</scope>
</reference>
<dbReference type="GO" id="GO:0016020">
    <property type="term" value="C:membrane"/>
    <property type="evidence" value="ECO:0007669"/>
    <property type="project" value="InterPro"/>
</dbReference>
<dbReference type="OrthoDB" id="6048089at2759"/>